<dbReference type="Proteomes" id="UP001595698">
    <property type="component" value="Unassembled WGS sequence"/>
</dbReference>
<organism evidence="2 3">
    <name type="scientific">Streptosporangium jomthongense</name>
    <dbReference type="NCBI Taxonomy" id="1193683"/>
    <lineage>
        <taxon>Bacteria</taxon>
        <taxon>Bacillati</taxon>
        <taxon>Actinomycetota</taxon>
        <taxon>Actinomycetes</taxon>
        <taxon>Streptosporangiales</taxon>
        <taxon>Streptosporangiaceae</taxon>
        <taxon>Streptosporangium</taxon>
    </lineage>
</organism>
<comment type="caution">
    <text evidence="2">The sequence shown here is derived from an EMBL/GenBank/DDBJ whole genome shotgun (WGS) entry which is preliminary data.</text>
</comment>
<dbReference type="PANTHER" id="PTHR43539">
    <property type="entry name" value="FLAVIN-BINDING MONOOXYGENASE-LIKE PROTEIN (AFU_ORTHOLOGUE AFUA_4G09220)"/>
    <property type="match status" value="1"/>
</dbReference>
<dbReference type="PRINTS" id="PR00368">
    <property type="entry name" value="FADPNR"/>
</dbReference>
<dbReference type="InterPro" id="IPR036188">
    <property type="entry name" value="FAD/NAD-bd_sf"/>
</dbReference>
<dbReference type="EMBL" id="JBHSBC010000014">
    <property type="protein sequence ID" value="MFC3981570.1"/>
    <property type="molecule type" value="Genomic_DNA"/>
</dbReference>
<protein>
    <submittedName>
        <fullName evidence="2">NAD(P)-binding domain-containing protein</fullName>
    </submittedName>
</protein>
<gene>
    <name evidence="2" type="ORF">ACFOYY_15630</name>
</gene>
<dbReference type="PRINTS" id="PR00411">
    <property type="entry name" value="PNDRDTASEI"/>
</dbReference>
<dbReference type="Pfam" id="PF13738">
    <property type="entry name" value="Pyr_redox_3"/>
    <property type="match status" value="1"/>
</dbReference>
<dbReference type="SUPFAM" id="SSF51905">
    <property type="entry name" value="FAD/NAD(P)-binding domain"/>
    <property type="match status" value="1"/>
</dbReference>
<keyword evidence="1" id="KW-0560">Oxidoreductase</keyword>
<evidence type="ECO:0000313" key="2">
    <source>
        <dbReference type="EMBL" id="MFC3981570.1"/>
    </source>
</evidence>
<evidence type="ECO:0000256" key="1">
    <source>
        <dbReference type="ARBA" id="ARBA00023002"/>
    </source>
</evidence>
<dbReference type="RefSeq" id="WP_386190146.1">
    <property type="nucleotide sequence ID" value="NZ_JBHSBC010000014.1"/>
</dbReference>
<reference evidence="3" key="1">
    <citation type="journal article" date="2019" name="Int. J. Syst. Evol. Microbiol.">
        <title>The Global Catalogue of Microorganisms (GCM) 10K type strain sequencing project: providing services to taxonomists for standard genome sequencing and annotation.</title>
        <authorList>
            <consortium name="The Broad Institute Genomics Platform"/>
            <consortium name="The Broad Institute Genome Sequencing Center for Infectious Disease"/>
            <person name="Wu L."/>
            <person name="Ma J."/>
        </authorList>
    </citation>
    <scope>NUCLEOTIDE SEQUENCE [LARGE SCALE GENOMIC DNA]</scope>
    <source>
        <strain evidence="3">TBRC 7912</strain>
    </source>
</reference>
<evidence type="ECO:0000313" key="3">
    <source>
        <dbReference type="Proteomes" id="UP001595698"/>
    </source>
</evidence>
<name>A0ABV8F0P5_9ACTN</name>
<dbReference type="PANTHER" id="PTHR43539:SF23">
    <property type="entry name" value="FAD-DEPENDENT OXIDOREDUCTASE DOMAIN-CONTAINING PROTEIN 2"/>
    <property type="match status" value="1"/>
</dbReference>
<keyword evidence="3" id="KW-1185">Reference proteome</keyword>
<accession>A0ABV8F0P5</accession>
<proteinExistence type="predicted"/>
<dbReference type="Gene3D" id="3.50.50.60">
    <property type="entry name" value="FAD/NAD(P)-binding domain"/>
    <property type="match status" value="2"/>
</dbReference>
<sequence length="511" mass="56921">MIQEHRYVVVGAGPAGLQIGYFLQERGADYVIVERERSAGDFFARFPRHRRLISINRARDWSDDPELRLRWDWNSLLSDDPSLLFPAYSDDYFPSPDDLRRYLADFHTTHDLRVAFGTGISRVTCKEEGFRLETEGGGQFQAECLIWACGWGGPYVPDIPGIEHAEGYEDMTVDPESFLGKRVLILGKGNAAFETAHALRDHASAIHLASPRPVRLAWNSRHPGDVRGCHGTLLDSHHFSSLHALLDCSVERISFDGTVYTADVVHNHAGGGPERLEYDAVLRCTGFRMDTEVFADELRTLPGGRLPALTSDWESAGLPGLYAAGTMMQARDARRGSSAFIYGFRYNLRTLSRLLAERYDGVRLPRTPVPRPALTGTVLDRVNRSSALWAQAGYLVDALVITEHGIECYEELPEDYAVERFGDLVTVGLWQSREPGPDDLEAVALGAERLPLPEGVTRGAGGGAIHPAVRVFRNGVLTGELHLPDSVAARWRDPERHVAPLDRFFDRLLPR</sequence>
<dbReference type="InterPro" id="IPR050982">
    <property type="entry name" value="Auxin_biosynth/cation_transpt"/>
</dbReference>